<evidence type="ECO:0000259" key="2">
    <source>
        <dbReference type="Pfam" id="PF09835"/>
    </source>
</evidence>
<proteinExistence type="predicted"/>
<dbReference type="NCBIfam" id="TIGR03546">
    <property type="entry name" value="TIGR03546 family protein"/>
    <property type="match status" value="1"/>
</dbReference>
<dbReference type="Proteomes" id="UP000316095">
    <property type="component" value="Unassembled WGS sequence"/>
</dbReference>
<protein>
    <recommendedName>
        <fullName evidence="2">DUF2062 domain-containing protein</fullName>
    </recommendedName>
</protein>
<keyword evidence="1" id="KW-1133">Transmembrane helix</keyword>
<feature type="domain" description="DUF2062" evidence="2">
    <location>
        <begin position="10"/>
        <end position="139"/>
    </location>
</feature>
<accession>A0A5C5XES6</accession>
<dbReference type="InterPro" id="IPR019935">
    <property type="entry name" value="CHP03546"/>
</dbReference>
<keyword evidence="4" id="KW-1185">Reference proteome</keyword>
<dbReference type="Pfam" id="PF09835">
    <property type="entry name" value="DUF2062"/>
    <property type="match status" value="1"/>
</dbReference>
<reference evidence="3 4" key="1">
    <citation type="submission" date="2019-02" db="EMBL/GenBank/DDBJ databases">
        <title>Deep-cultivation of Planctomycetes and their phenomic and genomic characterization uncovers novel biology.</title>
        <authorList>
            <person name="Wiegand S."/>
            <person name="Jogler M."/>
            <person name="Boedeker C."/>
            <person name="Pinto D."/>
            <person name="Vollmers J."/>
            <person name="Rivas-Marin E."/>
            <person name="Kohn T."/>
            <person name="Peeters S.H."/>
            <person name="Heuer A."/>
            <person name="Rast P."/>
            <person name="Oberbeckmann S."/>
            <person name="Bunk B."/>
            <person name="Jeske O."/>
            <person name="Meyerdierks A."/>
            <person name="Storesund J.E."/>
            <person name="Kallscheuer N."/>
            <person name="Luecker S."/>
            <person name="Lage O.M."/>
            <person name="Pohl T."/>
            <person name="Merkel B.J."/>
            <person name="Hornburger P."/>
            <person name="Mueller R.-W."/>
            <person name="Bruemmer F."/>
            <person name="Labrenz M."/>
            <person name="Spormann A.M."/>
            <person name="Op Den Camp H."/>
            <person name="Overmann J."/>
            <person name="Amann R."/>
            <person name="Jetten M.S.M."/>
            <person name="Mascher T."/>
            <person name="Medema M.H."/>
            <person name="Devos D.P."/>
            <person name="Kaster A.-K."/>
            <person name="Ovreas L."/>
            <person name="Rohde M."/>
            <person name="Galperin M.Y."/>
            <person name="Jogler C."/>
        </authorList>
    </citation>
    <scope>NUCLEOTIDE SEQUENCE [LARGE SCALE GENOMIC DNA]</scope>
    <source>
        <strain evidence="3 4">Pan54</strain>
    </source>
</reference>
<name>A0A5C5XES6_9PLAN</name>
<dbReference type="AlphaFoldDB" id="A0A5C5XES6"/>
<feature type="transmembrane region" description="Helical" evidence="1">
    <location>
        <begin position="41"/>
        <end position="67"/>
    </location>
</feature>
<keyword evidence="1" id="KW-0812">Transmembrane</keyword>
<keyword evidence="1" id="KW-0472">Membrane</keyword>
<gene>
    <name evidence="3" type="ORF">Pan54_20140</name>
</gene>
<sequence>MFIVKSLRLFIRALTAECSHRQIAAGIACGLMVGLIPKGNLLALLVLMGVSSFSISLPALFFSTFLFSWVSISLDSICAKLGEFVLTQDTLQPLWYWLYSLPLVPWTDFNNTLVMGSLLLGCLLSLPAYCCILPLVRKYEPVITARIKKYRVATWLWGAEWAEKINSAI</sequence>
<evidence type="ECO:0000313" key="4">
    <source>
        <dbReference type="Proteomes" id="UP000316095"/>
    </source>
</evidence>
<organism evidence="3 4">
    <name type="scientific">Rubinisphaera italica</name>
    <dbReference type="NCBI Taxonomy" id="2527969"/>
    <lineage>
        <taxon>Bacteria</taxon>
        <taxon>Pseudomonadati</taxon>
        <taxon>Planctomycetota</taxon>
        <taxon>Planctomycetia</taxon>
        <taxon>Planctomycetales</taxon>
        <taxon>Planctomycetaceae</taxon>
        <taxon>Rubinisphaera</taxon>
    </lineage>
</organism>
<comment type="caution">
    <text evidence="3">The sequence shown here is derived from an EMBL/GenBank/DDBJ whole genome shotgun (WGS) entry which is preliminary data.</text>
</comment>
<evidence type="ECO:0000313" key="3">
    <source>
        <dbReference type="EMBL" id="TWT61278.1"/>
    </source>
</evidence>
<dbReference type="EMBL" id="SJPG01000001">
    <property type="protein sequence ID" value="TWT61278.1"/>
    <property type="molecule type" value="Genomic_DNA"/>
</dbReference>
<dbReference type="InterPro" id="IPR018639">
    <property type="entry name" value="DUF2062"/>
</dbReference>
<evidence type="ECO:0000256" key="1">
    <source>
        <dbReference type="SAM" id="Phobius"/>
    </source>
</evidence>
<feature type="transmembrane region" description="Helical" evidence="1">
    <location>
        <begin position="113"/>
        <end position="136"/>
    </location>
</feature>